<keyword evidence="3" id="KW-1185">Reference proteome</keyword>
<dbReference type="Proteomes" id="UP001143480">
    <property type="component" value="Unassembled WGS sequence"/>
</dbReference>
<evidence type="ECO:0000313" key="3">
    <source>
        <dbReference type="Proteomes" id="UP001143480"/>
    </source>
</evidence>
<proteinExistence type="predicted"/>
<dbReference type="EMBL" id="BSFP01000005">
    <property type="protein sequence ID" value="GLK99785.1"/>
    <property type="molecule type" value="Genomic_DNA"/>
</dbReference>
<evidence type="ECO:0000259" key="1">
    <source>
        <dbReference type="Pfam" id="PF12770"/>
    </source>
</evidence>
<dbReference type="RefSeq" id="WP_271189070.1">
    <property type="nucleotide sequence ID" value="NZ_BSFP01000005.1"/>
</dbReference>
<gene>
    <name evidence="2" type="ORF">GCM10017581_015260</name>
</gene>
<comment type="caution">
    <text evidence="2">The sequence shown here is derived from an EMBL/GenBank/DDBJ whole genome shotgun (WGS) entry which is preliminary data.</text>
</comment>
<feature type="domain" description="CHAT" evidence="1">
    <location>
        <begin position="805"/>
        <end position="1077"/>
    </location>
</feature>
<dbReference type="AlphaFoldDB" id="A0A9W6NK60"/>
<name>A0A9W6NK60_9ACTN</name>
<reference evidence="2" key="2">
    <citation type="submission" date="2023-01" db="EMBL/GenBank/DDBJ databases">
        <authorList>
            <person name="Sun Q."/>
            <person name="Evtushenko L."/>
        </authorList>
    </citation>
    <scope>NUCLEOTIDE SEQUENCE</scope>
    <source>
        <strain evidence="2">VKM Ac-1321</strain>
    </source>
</reference>
<accession>A0A9W6NK60</accession>
<dbReference type="Pfam" id="PF12770">
    <property type="entry name" value="CHAT"/>
    <property type="match status" value="1"/>
</dbReference>
<sequence length="1080" mass="113138">MGRGPQGRARLAVSSVEVLEPVRPGAGFRLSGSARLTRVVRDVVDGMELGWWADGRMQPFAPSTFAGRWVRGGGVFRFTAAAGHPSGVWDTFDGVGLDGEPVVHIVHVLGARAVVAYVRAACTVLGDDPGAWGEPELPDGALPNAAPESALDVDFPFYRVAGTTERGLAFTGRLVLSPHEGGRFGFTLGCRDEAGSAIVLWNGRDLERAGHVRGARISVTARHEGLPDFSVDGRRIRFDEASLDFGFEPGEHRIRGVLTLGDELRLPFAGVLRGRDVQRLRERIARPDAAGPWVAMLGAAGAVAGPARPGAPGPALVLSGPDTVARLAPALDLLVGVGRVDGGAGFQAWRRAADRYPIQDFDLDDRDALRFLGQDLAEAGRAAEAAPLMRRAAALLAGGEPDPIGLALLLNHQVNVAFATRDYPGLLEHLRAAVVMRGRLSSAAMVQDAIRPIARTLDQAHDVLGSFAAYLQAAAQRAPAGVAAAYPPLTTAVRESLDLLAELHRRADGPASGPDPEDAAAIGALADGLARAPQTLSALAELALAGGAGTVAAVAHLVAARDRLIGMFANGRFAAAAPGAIEDAEARFLDAVHRDAAAVPGLDLLLRVQMETGVAVHSAAFQVAESSRYLTRADPLAALADRRGGNRDGAARLAGYVEQWRGLLDQDRDRILAVEGALEFYDALVGLLLQLGAVDEALVAAELARARATADLLGAPDAAAPAPGVAEIRATVARLGHCAVEYFVRPDELVTWVIRPDGEIRCHRHPVPTGPLRDAVAELDRLIERRTGCAAGEVAAVEAGITGLLDRLGEHVWRPVAPLLPDDGPVTVIPHLFLLRVPFAALPDRAGGRLIERRALTTVPALSLVDRLLDRRRPDARAGGLLALVDPEPMPKPGLAPLAWTRRHFGDVAALFPAAGRDVRTGAAASYAAMREAGPAAGVVFLATHAEAADGARPAAESYVALAPSDAHDGRLGLDDIAGLGLDSPLVVLSACHSGAGPVTGDGVLGVSRAFLVEGAGALLLTQHRVVEEAALGLAYGFLERWRAGARTDEALRAALCDLLADFADDTAMWLPFTLYGTGD</sequence>
<dbReference type="InterPro" id="IPR024983">
    <property type="entry name" value="CHAT_dom"/>
</dbReference>
<evidence type="ECO:0000313" key="2">
    <source>
        <dbReference type="EMBL" id="GLK99785.1"/>
    </source>
</evidence>
<protein>
    <recommendedName>
        <fullName evidence="1">CHAT domain-containing protein</fullName>
    </recommendedName>
</protein>
<organism evidence="2 3">
    <name type="scientific">Dactylosporangium matsuzakiense</name>
    <dbReference type="NCBI Taxonomy" id="53360"/>
    <lineage>
        <taxon>Bacteria</taxon>
        <taxon>Bacillati</taxon>
        <taxon>Actinomycetota</taxon>
        <taxon>Actinomycetes</taxon>
        <taxon>Micromonosporales</taxon>
        <taxon>Micromonosporaceae</taxon>
        <taxon>Dactylosporangium</taxon>
    </lineage>
</organism>
<reference evidence="2" key="1">
    <citation type="journal article" date="2014" name="Int. J. Syst. Evol. Microbiol.">
        <title>Complete genome sequence of Corynebacterium casei LMG S-19264T (=DSM 44701T), isolated from a smear-ripened cheese.</title>
        <authorList>
            <consortium name="US DOE Joint Genome Institute (JGI-PGF)"/>
            <person name="Walter F."/>
            <person name="Albersmeier A."/>
            <person name="Kalinowski J."/>
            <person name="Ruckert C."/>
        </authorList>
    </citation>
    <scope>NUCLEOTIDE SEQUENCE</scope>
    <source>
        <strain evidence="2">VKM Ac-1321</strain>
    </source>
</reference>